<dbReference type="Pfam" id="PF13458">
    <property type="entry name" value="Peripla_BP_6"/>
    <property type="match status" value="1"/>
</dbReference>
<dbReference type="PANTHER" id="PTHR47151:SF2">
    <property type="entry name" value="AMINO ACID BINDING PROTEIN"/>
    <property type="match status" value="1"/>
</dbReference>
<sequence length="173" mass="18821">MLYEGLSRGEKDFNALVTKIGALKPDVVYFGGCHPEAGPLVRQMREQGNSSPATVSSPRELVTAAGGPQFTNGVLMTFGQDPRTLPDGKAVIEKFRASGFEPEGYTLYAYASIQAIAAAWNAVGTDNAKASDWLKSHDVETVMGKKAWDGKGDLKVSDYVVYQWDDKGKYHQL</sequence>
<evidence type="ECO:0000256" key="1">
    <source>
        <dbReference type="ARBA" id="ARBA00010062"/>
    </source>
</evidence>
<dbReference type="EMBL" id="UGLH01000005">
    <property type="protein sequence ID" value="STT80062.1"/>
    <property type="molecule type" value="Genomic_DNA"/>
</dbReference>
<dbReference type="SUPFAM" id="SSF53822">
    <property type="entry name" value="Periplasmic binding protein-like I"/>
    <property type="match status" value="1"/>
</dbReference>
<dbReference type="InterPro" id="IPR028082">
    <property type="entry name" value="Peripla_BP_I"/>
</dbReference>
<comment type="similarity">
    <text evidence="1">Belongs to the leucine-binding protein family.</text>
</comment>
<keyword evidence="2" id="KW-0732">Signal</keyword>
<evidence type="ECO:0000259" key="3">
    <source>
        <dbReference type="Pfam" id="PF13458"/>
    </source>
</evidence>
<reference evidence="4 5" key="1">
    <citation type="submission" date="2018-06" db="EMBL/GenBank/DDBJ databases">
        <authorList>
            <consortium name="Pathogen Informatics"/>
            <person name="Doyle S."/>
        </authorList>
    </citation>
    <scope>NUCLEOTIDE SEQUENCE [LARGE SCALE GENOMIC DNA]</scope>
    <source>
        <strain evidence="4 5">NCTC5047</strain>
    </source>
</reference>
<accession>A0A377XE31</accession>
<dbReference type="Gene3D" id="3.40.50.2300">
    <property type="match status" value="2"/>
</dbReference>
<evidence type="ECO:0000256" key="2">
    <source>
        <dbReference type="ARBA" id="ARBA00022729"/>
    </source>
</evidence>
<name>A0A377XE31_KLEPN</name>
<dbReference type="Proteomes" id="UP000254340">
    <property type="component" value="Unassembled WGS sequence"/>
</dbReference>
<evidence type="ECO:0000313" key="5">
    <source>
        <dbReference type="Proteomes" id="UP000254340"/>
    </source>
</evidence>
<dbReference type="InterPro" id="IPR028081">
    <property type="entry name" value="Leu-bd"/>
</dbReference>
<gene>
    <name evidence="4" type="primary">braC_2</name>
    <name evidence="4" type="ORF">NCTC5047_02408</name>
</gene>
<evidence type="ECO:0000313" key="4">
    <source>
        <dbReference type="EMBL" id="STT80062.1"/>
    </source>
</evidence>
<protein>
    <submittedName>
        <fullName evidence="4">Hydrophobic amino acid ABC transporter periplasmic amino acid-binding protein</fullName>
    </submittedName>
</protein>
<proteinExistence type="inferred from homology"/>
<dbReference type="PANTHER" id="PTHR47151">
    <property type="entry name" value="LEU/ILE/VAL-BINDING ABC TRANSPORTER SUBUNIT"/>
    <property type="match status" value="1"/>
</dbReference>
<feature type="domain" description="Leucine-binding protein" evidence="3">
    <location>
        <begin position="9"/>
        <end position="169"/>
    </location>
</feature>
<organism evidence="4 5">
    <name type="scientific">Klebsiella pneumoniae</name>
    <dbReference type="NCBI Taxonomy" id="573"/>
    <lineage>
        <taxon>Bacteria</taxon>
        <taxon>Pseudomonadati</taxon>
        <taxon>Pseudomonadota</taxon>
        <taxon>Gammaproteobacteria</taxon>
        <taxon>Enterobacterales</taxon>
        <taxon>Enterobacteriaceae</taxon>
        <taxon>Klebsiella/Raoultella group</taxon>
        <taxon>Klebsiella</taxon>
        <taxon>Klebsiella pneumoniae complex</taxon>
    </lineage>
</organism>
<dbReference type="AlphaFoldDB" id="A0A377XE31"/>